<evidence type="ECO:0000313" key="2">
    <source>
        <dbReference type="Proteomes" id="UP000216605"/>
    </source>
</evidence>
<dbReference type="OrthoDB" id="1330288at2"/>
<sequence length="543" mass="64068">MAILSDNQINAHIDKLLNFVDSLPMGDNGKAYIRAKIIVDFLDTWQFDDEANGFTFEEYIANPSNPRFTDVQTTYGIRNTTQIERWTEGFKTALKKSRGMALEKQLKELDKLHPALKAARLSKSLAAITRAELFEKHGIQSIKDPEWNNQLKEILGAEITFSKEQADLLTKAPDPIQEQKNDEEIFIVEELENRLAIEAVDYKRKIDNLWETHKFDPTYFDSFISGTLLNEFSKSIYERIRPLNNQEINRYLSLSLQQFKTHTPPKRHKAFLLNYHNTYWYPNVMEYKENEYDSKYATHVWKHYTNHFHLFKEAIQKVYDDFKAGLTGTSETSKPTIAEDNLRIFLKDLEYNYPLENAPISAYHQWKYNLSYLKKEVLSNLIHLEQTARKPYISSVRFQLEELLTHSQITKDELETLYLKYETTEEQLLRNRSYTNALHIAINDEPPNFKDTFEEGYNPDTENIQFTFYNYHYGEIIREAIKFLNEQAFEYGFGTKEETPQPPIKKPSQYLNFETVFYLIKLSSKVYYFKMSLKLPLSCNFFS</sequence>
<dbReference type="RefSeq" id="WP_094415261.1">
    <property type="nucleotide sequence ID" value="NZ_NOXV01000276.1"/>
</dbReference>
<accession>A0A255Z5Z8</accession>
<dbReference type="Proteomes" id="UP000216605">
    <property type="component" value="Unassembled WGS sequence"/>
</dbReference>
<protein>
    <submittedName>
        <fullName evidence="1">Uncharacterized protein</fullName>
    </submittedName>
</protein>
<name>A0A255Z5Z8_9FLAO</name>
<proteinExistence type="predicted"/>
<evidence type="ECO:0000313" key="1">
    <source>
        <dbReference type="EMBL" id="OYQ36050.1"/>
    </source>
</evidence>
<reference evidence="1 2" key="1">
    <citation type="submission" date="2017-07" db="EMBL/GenBank/DDBJ databases">
        <title>Flavobacterium cyanobacteriorum sp. nov., isolated from cyanobacterial aggregates in a eutrophic lake.</title>
        <authorList>
            <person name="Cai H."/>
        </authorList>
    </citation>
    <scope>NUCLEOTIDE SEQUENCE [LARGE SCALE GENOMIC DNA]</scope>
    <source>
        <strain evidence="1 2">TH021</strain>
    </source>
</reference>
<keyword evidence="2" id="KW-1185">Reference proteome</keyword>
<dbReference type="AlphaFoldDB" id="A0A255Z5Z8"/>
<organism evidence="1 2">
    <name type="scientific">Flavobacterium cyanobacteriorum</name>
    <dbReference type="NCBI Taxonomy" id="2022802"/>
    <lineage>
        <taxon>Bacteria</taxon>
        <taxon>Pseudomonadati</taxon>
        <taxon>Bacteroidota</taxon>
        <taxon>Flavobacteriia</taxon>
        <taxon>Flavobacteriales</taxon>
        <taxon>Flavobacteriaceae</taxon>
        <taxon>Flavobacterium</taxon>
    </lineage>
</organism>
<gene>
    <name evidence="1" type="ORF">CHU92_10285</name>
</gene>
<comment type="caution">
    <text evidence="1">The sequence shown here is derived from an EMBL/GenBank/DDBJ whole genome shotgun (WGS) entry which is preliminary data.</text>
</comment>
<dbReference type="EMBL" id="NOXV01000276">
    <property type="protein sequence ID" value="OYQ36050.1"/>
    <property type="molecule type" value="Genomic_DNA"/>
</dbReference>